<dbReference type="PANTHER" id="PTHR43065:SF10">
    <property type="entry name" value="PEROXIDE STRESS-ACTIVATED HISTIDINE KINASE MAK3"/>
    <property type="match status" value="1"/>
</dbReference>
<feature type="domain" description="Histidine kinase" evidence="7">
    <location>
        <begin position="97"/>
        <end position="301"/>
    </location>
</feature>
<dbReference type="AlphaFoldDB" id="A0A2H1FCC9"/>
<keyword evidence="6" id="KW-0902">Two-component regulatory system</keyword>
<dbReference type="SUPFAM" id="SSF47384">
    <property type="entry name" value="Homodimeric domain of signal transducing histidine kinase"/>
    <property type="match status" value="1"/>
</dbReference>
<dbReference type="PROSITE" id="PS50109">
    <property type="entry name" value="HIS_KIN"/>
    <property type="match status" value="1"/>
</dbReference>
<dbReference type="GO" id="GO:0005524">
    <property type="term" value="F:ATP binding"/>
    <property type="evidence" value="ECO:0007669"/>
    <property type="project" value="UniProtKB-KW"/>
</dbReference>
<dbReference type="InterPro" id="IPR036890">
    <property type="entry name" value="HATPase_C_sf"/>
</dbReference>
<evidence type="ECO:0000256" key="3">
    <source>
        <dbReference type="ARBA" id="ARBA00022741"/>
    </source>
</evidence>
<dbReference type="EMBL" id="LT841358">
    <property type="protein sequence ID" value="SMH70418.1"/>
    <property type="molecule type" value="Genomic_DNA"/>
</dbReference>
<dbReference type="InterPro" id="IPR003661">
    <property type="entry name" value="HisK_dim/P_dom"/>
</dbReference>
<dbReference type="InterPro" id="IPR003594">
    <property type="entry name" value="HATPase_dom"/>
</dbReference>
<dbReference type="InterPro" id="IPR005467">
    <property type="entry name" value="His_kinase_dom"/>
</dbReference>
<evidence type="ECO:0000256" key="2">
    <source>
        <dbReference type="ARBA" id="ARBA00022679"/>
    </source>
</evidence>
<dbReference type="PANTHER" id="PTHR43065">
    <property type="entry name" value="SENSOR HISTIDINE KINASE"/>
    <property type="match status" value="1"/>
</dbReference>
<reference evidence="9" key="1">
    <citation type="submission" date="2017-03" db="EMBL/GenBank/DDBJ databases">
        <authorList>
            <person name="Herbold C."/>
        </authorList>
    </citation>
    <scope>NUCLEOTIDE SEQUENCE [LARGE SCALE GENOMIC DNA]</scope>
</reference>
<evidence type="ECO:0000313" key="8">
    <source>
        <dbReference type="EMBL" id="SMH70418.1"/>
    </source>
</evidence>
<keyword evidence="5" id="KW-0067">ATP-binding</keyword>
<organism evidence="8 9">
    <name type="scientific">Candidatus Nitrosotalea okcheonensis</name>
    <dbReference type="NCBI Taxonomy" id="1903276"/>
    <lineage>
        <taxon>Archaea</taxon>
        <taxon>Nitrososphaerota</taxon>
        <taxon>Nitrososphaeria</taxon>
        <taxon>Nitrosotaleales</taxon>
        <taxon>Nitrosotaleaceae</taxon>
        <taxon>Nitrosotalea</taxon>
    </lineage>
</organism>
<evidence type="ECO:0000313" key="9">
    <source>
        <dbReference type="Proteomes" id="UP000230607"/>
    </source>
</evidence>
<evidence type="ECO:0000256" key="1">
    <source>
        <dbReference type="ARBA" id="ARBA00022553"/>
    </source>
</evidence>
<dbReference type="SMART" id="SM00387">
    <property type="entry name" value="HATPase_c"/>
    <property type="match status" value="1"/>
</dbReference>
<dbReference type="GO" id="GO:0000155">
    <property type="term" value="F:phosphorelay sensor kinase activity"/>
    <property type="evidence" value="ECO:0007669"/>
    <property type="project" value="InterPro"/>
</dbReference>
<evidence type="ECO:0000259" key="7">
    <source>
        <dbReference type="PROSITE" id="PS50109"/>
    </source>
</evidence>
<keyword evidence="4 8" id="KW-0418">Kinase</keyword>
<dbReference type="RefSeq" id="WP_157926564.1">
    <property type="nucleotide sequence ID" value="NZ_LT841358.1"/>
</dbReference>
<dbReference type="OrthoDB" id="8127at2157"/>
<evidence type="ECO:0000256" key="4">
    <source>
        <dbReference type="ARBA" id="ARBA00022777"/>
    </source>
</evidence>
<dbReference type="SMART" id="SM00388">
    <property type="entry name" value="HisKA"/>
    <property type="match status" value="1"/>
</dbReference>
<dbReference type="SUPFAM" id="SSF55874">
    <property type="entry name" value="ATPase domain of HSP90 chaperone/DNA topoisomerase II/histidine kinase"/>
    <property type="match status" value="1"/>
</dbReference>
<keyword evidence="3" id="KW-0547">Nucleotide-binding</keyword>
<dbReference type="InterPro" id="IPR036097">
    <property type="entry name" value="HisK_dim/P_sf"/>
</dbReference>
<name>A0A2H1FCC9_9ARCH</name>
<dbReference type="Pfam" id="PF14026">
    <property type="entry name" value="SCO4226-like"/>
    <property type="match status" value="1"/>
</dbReference>
<keyword evidence="9" id="KW-1185">Reference proteome</keyword>
<dbReference type="Proteomes" id="UP000230607">
    <property type="component" value="Chromosome 1"/>
</dbReference>
<dbReference type="Gene3D" id="3.30.70.3090">
    <property type="entry name" value="ORF SCO4226, nickel-binding ferredoxin-like monomer"/>
    <property type="match status" value="1"/>
</dbReference>
<evidence type="ECO:0000256" key="6">
    <source>
        <dbReference type="ARBA" id="ARBA00023012"/>
    </source>
</evidence>
<dbReference type="CDD" id="cd00082">
    <property type="entry name" value="HisKA"/>
    <property type="match status" value="1"/>
</dbReference>
<dbReference type="InterPro" id="IPR025336">
    <property type="entry name" value="SCO4226-like"/>
</dbReference>
<gene>
    <name evidence="8" type="ORF">NCS_10225</name>
</gene>
<dbReference type="InterPro" id="IPR004358">
    <property type="entry name" value="Sig_transdc_His_kin-like_C"/>
</dbReference>
<dbReference type="Gene3D" id="1.10.287.130">
    <property type="match status" value="1"/>
</dbReference>
<dbReference type="Pfam" id="PF02518">
    <property type="entry name" value="HATPase_c"/>
    <property type="match status" value="1"/>
</dbReference>
<dbReference type="PRINTS" id="PR00344">
    <property type="entry name" value="BCTRLSENSOR"/>
</dbReference>
<dbReference type="InterPro" id="IPR042557">
    <property type="entry name" value="SCO4226"/>
</dbReference>
<proteinExistence type="predicted"/>
<protein>
    <submittedName>
        <fullName evidence="8">Histidine kinase</fullName>
    </submittedName>
</protein>
<sequence>MPIFIDGHSSKGLTHEELEKLVDLPPDKFGVTHLELFFNKKEDRIYCVLDAPDEESIWKHHEAAGFKCDFITEVDQVKTEKTTKTEKLAILGQMSSNISHDLRNPMAVIKNSVDLLSIKYKDQFSPGVLDQISKIDRAIFSMSMMINDVLNFARTQYLHLEDHSLMNTITHSIAPIKIPQNIKITFPQKDIVLKVDGPKLESVFYNLIMNAIQSIGEMHDGEIIIKFIEKTNDKVQIKIQNSGPPIPDELLTKIFEPLFTTKQHGTGLGLPSSKNIIEQHHGTIYASNNPTTFTITLSKHIERLLSVDKN</sequence>
<accession>A0A2H1FCC9</accession>
<keyword evidence="1" id="KW-0597">Phosphoprotein</keyword>
<dbReference type="Pfam" id="PF00512">
    <property type="entry name" value="HisKA"/>
    <property type="match status" value="1"/>
</dbReference>
<keyword evidence="2" id="KW-0808">Transferase</keyword>
<dbReference type="Gene3D" id="3.30.565.10">
    <property type="entry name" value="Histidine kinase-like ATPase, C-terminal domain"/>
    <property type="match status" value="1"/>
</dbReference>
<evidence type="ECO:0000256" key="5">
    <source>
        <dbReference type="ARBA" id="ARBA00022840"/>
    </source>
</evidence>